<organism evidence="2 3">
    <name type="scientific">Ligilactobacillus animalis</name>
    <dbReference type="NCBI Taxonomy" id="1605"/>
    <lineage>
        <taxon>Bacteria</taxon>
        <taxon>Bacillati</taxon>
        <taxon>Bacillota</taxon>
        <taxon>Bacilli</taxon>
        <taxon>Lactobacillales</taxon>
        <taxon>Lactobacillaceae</taxon>
        <taxon>Ligilactobacillus</taxon>
    </lineage>
</organism>
<dbReference type="SUPFAM" id="SSF51735">
    <property type="entry name" value="NAD(P)-binding Rossmann-fold domains"/>
    <property type="match status" value="1"/>
</dbReference>
<dbReference type="PANTHER" id="PTHR15020:SF50">
    <property type="entry name" value="UPF0659 PROTEIN YMR090W"/>
    <property type="match status" value="1"/>
</dbReference>
<dbReference type="InterPro" id="IPR016040">
    <property type="entry name" value="NAD(P)-bd_dom"/>
</dbReference>
<protein>
    <submittedName>
        <fullName evidence="2">SDR family oxidoreductase</fullName>
    </submittedName>
</protein>
<proteinExistence type="predicted"/>
<feature type="domain" description="NAD(P)-binding" evidence="1">
    <location>
        <begin position="8"/>
        <end position="190"/>
    </location>
</feature>
<dbReference type="CDD" id="cd05243">
    <property type="entry name" value="SDR_a5"/>
    <property type="match status" value="1"/>
</dbReference>
<dbReference type="Proteomes" id="UP001238155">
    <property type="component" value="Chromosome"/>
</dbReference>
<dbReference type="PANTHER" id="PTHR15020">
    <property type="entry name" value="FLAVIN REDUCTASE-RELATED"/>
    <property type="match status" value="1"/>
</dbReference>
<accession>A0AAJ6FS31</accession>
<dbReference type="InterPro" id="IPR036291">
    <property type="entry name" value="NAD(P)-bd_dom_sf"/>
</dbReference>
<dbReference type="AlphaFoldDB" id="A0AAJ6FS31"/>
<reference evidence="2" key="1">
    <citation type="submission" date="2023-04" db="EMBL/GenBank/DDBJ databases">
        <title>Four porcine-derived lactic acid bacteria strains analyses and their evaluation as potential probiotics based on genomics.</title>
        <authorList>
            <person name="Niu D."/>
        </authorList>
    </citation>
    <scope>NUCLEOTIDE SEQUENCE</scope>
    <source>
        <strain evidence="2">ZSB1</strain>
    </source>
</reference>
<sequence length="214" mass="23377">MMRIFVVGATGRVASELVKDLVAKGHQVTAVARHPENVSLKDSPQVTAVKLDLHASKEELVELIGQQDAIYFTAGSRGKDLLQTDAFGAVKTMQVAELNGIKRYIMLSSLHALEPEFWHENGLAQIMDYNIAKFFADHYLVHNTDLDYTILQPTALTEEPGTGKITVGATKVSKNPIPDVALTLAEILEHDNTRKKVIMMSSGDTPIAQALANV</sequence>
<gene>
    <name evidence="2" type="ORF">QFF56_07790</name>
</gene>
<dbReference type="Pfam" id="PF13460">
    <property type="entry name" value="NAD_binding_10"/>
    <property type="match status" value="1"/>
</dbReference>
<evidence type="ECO:0000313" key="3">
    <source>
        <dbReference type="Proteomes" id="UP001238155"/>
    </source>
</evidence>
<name>A0AAJ6FS31_9LACO</name>
<dbReference type="EMBL" id="CP123751">
    <property type="protein sequence ID" value="WHQ81074.1"/>
    <property type="molecule type" value="Genomic_DNA"/>
</dbReference>
<dbReference type="RefSeq" id="WP_283534940.1">
    <property type="nucleotide sequence ID" value="NZ_CP123751.1"/>
</dbReference>
<evidence type="ECO:0000259" key="1">
    <source>
        <dbReference type="Pfam" id="PF13460"/>
    </source>
</evidence>
<evidence type="ECO:0000313" key="2">
    <source>
        <dbReference type="EMBL" id="WHQ81074.1"/>
    </source>
</evidence>
<dbReference type="Gene3D" id="3.40.50.720">
    <property type="entry name" value="NAD(P)-binding Rossmann-like Domain"/>
    <property type="match status" value="1"/>
</dbReference>